<feature type="compositionally biased region" description="Basic and acidic residues" evidence="1">
    <location>
        <begin position="100"/>
        <end position="118"/>
    </location>
</feature>
<evidence type="ECO:0000256" key="1">
    <source>
        <dbReference type="SAM" id="MobiDB-lite"/>
    </source>
</evidence>
<organism evidence="2 3">
    <name type="scientific">Oryzias melastigma</name>
    <name type="common">Marine medaka</name>
    <dbReference type="NCBI Taxonomy" id="30732"/>
    <lineage>
        <taxon>Eukaryota</taxon>
        <taxon>Metazoa</taxon>
        <taxon>Chordata</taxon>
        <taxon>Craniata</taxon>
        <taxon>Vertebrata</taxon>
        <taxon>Euteleostomi</taxon>
        <taxon>Actinopterygii</taxon>
        <taxon>Neopterygii</taxon>
        <taxon>Teleostei</taxon>
        <taxon>Neoteleostei</taxon>
        <taxon>Acanthomorphata</taxon>
        <taxon>Ovalentaria</taxon>
        <taxon>Atherinomorphae</taxon>
        <taxon>Beloniformes</taxon>
        <taxon>Adrianichthyidae</taxon>
        <taxon>Oryziinae</taxon>
        <taxon>Oryzias</taxon>
    </lineage>
</organism>
<dbReference type="AlphaFoldDB" id="A0A834CG28"/>
<protein>
    <submittedName>
        <fullName evidence="2">Uncharacterized protein</fullName>
    </submittedName>
</protein>
<gene>
    <name evidence="2" type="ORF">FQA47_006427</name>
</gene>
<proteinExistence type="predicted"/>
<feature type="region of interest" description="Disordered" evidence="1">
    <location>
        <begin position="159"/>
        <end position="181"/>
    </location>
</feature>
<dbReference type="EMBL" id="WKFB01000343">
    <property type="protein sequence ID" value="KAF6726180.1"/>
    <property type="molecule type" value="Genomic_DNA"/>
</dbReference>
<name>A0A834CG28_ORYME</name>
<evidence type="ECO:0000313" key="3">
    <source>
        <dbReference type="Proteomes" id="UP000646548"/>
    </source>
</evidence>
<comment type="caution">
    <text evidence="2">The sequence shown here is derived from an EMBL/GenBank/DDBJ whole genome shotgun (WGS) entry which is preliminary data.</text>
</comment>
<sequence length="233" mass="25201">MFLDECWKALLRDCAHPGRKSQLLVRFSAVIRLITASFRRSGRKSNHKASGAAAPKKKPRKHAREDWLALNVSRITAGNRAAKEAGTRGGSRSEPAEPGLPEHRQPDRQDPHGVRSRPEPCAGSPHGKRAPPPPHRARDTPARSHGLCDRTLLMFFGPAGLSKAAPPKRSDTSPKRGGSGAVSLRVSARLEPVCQTPPPPHPKLMPKWSRTGAFGLFCSRDAPGHADGLTAVF</sequence>
<feature type="region of interest" description="Disordered" evidence="1">
    <location>
        <begin position="40"/>
        <end position="143"/>
    </location>
</feature>
<reference evidence="2" key="1">
    <citation type="journal article" name="BMC Genomics">
        <title>Long-read sequencing and de novo genome assembly of marine medaka (Oryzias melastigma).</title>
        <authorList>
            <person name="Liang P."/>
            <person name="Saqib H.S.A."/>
            <person name="Ni X."/>
            <person name="Shen Y."/>
        </authorList>
    </citation>
    <scope>NUCLEOTIDE SEQUENCE</scope>
    <source>
        <strain evidence="2">Bigg-433</strain>
    </source>
</reference>
<evidence type="ECO:0000313" key="2">
    <source>
        <dbReference type="EMBL" id="KAF6726180.1"/>
    </source>
</evidence>
<accession>A0A834CG28</accession>
<dbReference type="Proteomes" id="UP000646548">
    <property type="component" value="Unassembled WGS sequence"/>
</dbReference>